<comment type="caution">
    <text evidence="3">The sequence shown here is derived from an EMBL/GenBank/DDBJ whole genome shotgun (WGS) entry which is preliminary data.</text>
</comment>
<dbReference type="InterPro" id="IPR010982">
    <property type="entry name" value="Lambda_DNA-bd_dom_sf"/>
</dbReference>
<dbReference type="OrthoDB" id="9803379at2"/>
<protein>
    <submittedName>
        <fullName evidence="3">Helix-turn-helix protein</fullName>
    </submittedName>
</protein>
<sequence length="96" mass="10567">MAQSTHNPDYQLLLTVLKAARKRAGVSQVDLAERLGNTQTFVSKCERGERRIDAVELVEFAEALGVPPLGLLTDYLERRGSTSSAKSRKGKKSHGR</sequence>
<dbReference type="Pfam" id="PF01381">
    <property type="entry name" value="HTH_3"/>
    <property type="match status" value="1"/>
</dbReference>
<dbReference type="Proteomes" id="UP000316471">
    <property type="component" value="Unassembled WGS sequence"/>
</dbReference>
<dbReference type="SUPFAM" id="SSF47413">
    <property type="entry name" value="lambda repressor-like DNA-binding domains"/>
    <property type="match status" value="1"/>
</dbReference>
<organism evidence="3 4">
    <name type="scientific">Aerolutibacter ruishenii</name>
    <dbReference type="NCBI Taxonomy" id="686800"/>
    <lineage>
        <taxon>Bacteria</taxon>
        <taxon>Pseudomonadati</taxon>
        <taxon>Pseudomonadota</taxon>
        <taxon>Gammaproteobacteria</taxon>
        <taxon>Lysobacterales</taxon>
        <taxon>Lysobacteraceae</taxon>
        <taxon>Aerolutibacter</taxon>
    </lineage>
</organism>
<dbReference type="EMBL" id="VLKP01000006">
    <property type="protein sequence ID" value="TWI10525.1"/>
    <property type="molecule type" value="Genomic_DNA"/>
</dbReference>
<feature type="compositionally biased region" description="Basic residues" evidence="1">
    <location>
        <begin position="86"/>
        <end position="96"/>
    </location>
</feature>
<evidence type="ECO:0000313" key="3">
    <source>
        <dbReference type="EMBL" id="TWI10525.1"/>
    </source>
</evidence>
<feature type="domain" description="HTH cro/C1-type" evidence="2">
    <location>
        <begin position="17"/>
        <end position="72"/>
    </location>
</feature>
<keyword evidence="4" id="KW-1185">Reference proteome</keyword>
<dbReference type="AlphaFoldDB" id="A0A562LSB4"/>
<accession>A0A562LSB4</accession>
<name>A0A562LSB4_9GAMM</name>
<feature type="region of interest" description="Disordered" evidence="1">
    <location>
        <begin position="77"/>
        <end position="96"/>
    </location>
</feature>
<evidence type="ECO:0000256" key="1">
    <source>
        <dbReference type="SAM" id="MobiDB-lite"/>
    </source>
</evidence>
<proteinExistence type="predicted"/>
<reference evidence="3 4" key="1">
    <citation type="journal article" date="2015" name="Stand. Genomic Sci.">
        <title>Genomic Encyclopedia of Bacterial and Archaeal Type Strains, Phase III: the genomes of soil and plant-associated and newly described type strains.</title>
        <authorList>
            <person name="Whitman W.B."/>
            <person name="Woyke T."/>
            <person name="Klenk H.P."/>
            <person name="Zhou Y."/>
            <person name="Lilburn T.G."/>
            <person name="Beck B.J."/>
            <person name="De Vos P."/>
            <person name="Vandamme P."/>
            <person name="Eisen J.A."/>
            <person name="Garrity G."/>
            <person name="Hugenholtz P."/>
            <person name="Kyrpides N.C."/>
        </authorList>
    </citation>
    <scope>NUCLEOTIDE SEQUENCE [LARGE SCALE GENOMIC DNA]</scope>
    <source>
        <strain evidence="3 4">CGMCC 1.10136</strain>
    </source>
</reference>
<dbReference type="InterPro" id="IPR001387">
    <property type="entry name" value="Cro/C1-type_HTH"/>
</dbReference>
<evidence type="ECO:0000259" key="2">
    <source>
        <dbReference type="PROSITE" id="PS50943"/>
    </source>
</evidence>
<dbReference type="SMART" id="SM00530">
    <property type="entry name" value="HTH_XRE"/>
    <property type="match status" value="1"/>
</dbReference>
<evidence type="ECO:0000313" key="4">
    <source>
        <dbReference type="Proteomes" id="UP000316471"/>
    </source>
</evidence>
<dbReference type="Gene3D" id="1.10.260.40">
    <property type="entry name" value="lambda repressor-like DNA-binding domains"/>
    <property type="match status" value="1"/>
</dbReference>
<dbReference type="RefSeq" id="WP_144814254.1">
    <property type="nucleotide sequence ID" value="NZ_VLKP01000006.1"/>
</dbReference>
<dbReference type="PROSITE" id="PS50943">
    <property type="entry name" value="HTH_CROC1"/>
    <property type="match status" value="1"/>
</dbReference>
<gene>
    <name evidence="3" type="ORF">IP93_01613</name>
</gene>
<dbReference type="CDD" id="cd00093">
    <property type="entry name" value="HTH_XRE"/>
    <property type="match status" value="1"/>
</dbReference>
<dbReference type="GO" id="GO:0003677">
    <property type="term" value="F:DNA binding"/>
    <property type="evidence" value="ECO:0007669"/>
    <property type="project" value="InterPro"/>
</dbReference>